<dbReference type="InterPro" id="IPR011009">
    <property type="entry name" value="Kinase-like_dom_sf"/>
</dbReference>
<feature type="domain" description="Protein kinase" evidence="7">
    <location>
        <begin position="15"/>
        <end position="264"/>
    </location>
</feature>
<evidence type="ECO:0000256" key="4">
    <source>
        <dbReference type="ARBA" id="ARBA00022840"/>
    </source>
</evidence>
<keyword evidence="6" id="KW-1133">Transmembrane helix</keyword>
<dbReference type="Pfam" id="PF00069">
    <property type="entry name" value="Pkinase"/>
    <property type="match status" value="1"/>
</dbReference>
<gene>
    <name evidence="8" type="ORF">DQ392_24110</name>
</gene>
<evidence type="ECO:0000256" key="3">
    <source>
        <dbReference type="ARBA" id="ARBA00022777"/>
    </source>
</evidence>
<dbReference type="Gene3D" id="3.30.200.20">
    <property type="entry name" value="Phosphorylase Kinase, domain 1"/>
    <property type="match status" value="1"/>
</dbReference>
<evidence type="ECO:0000256" key="2">
    <source>
        <dbReference type="ARBA" id="ARBA00022741"/>
    </source>
</evidence>
<dbReference type="InterPro" id="IPR018391">
    <property type="entry name" value="PQQ_b-propeller_rpt"/>
</dbReference>
<dbReference type="Proteomes" id="UP000253507">
    <property type="component" value="Unassembled WGS sequence"/>
</dbReference>
<keyword evidence="8" id="KW-0723">Serine/threonine-protein kinase</keyword>
<dbReference type="InterPro" id="IPR015943">
    <property type="entry name" value="WD40/YVTN_repeat-like_dom_sf"/>
</dbReference>
<dbReference type="InterPro" id="IPR017441">
    <property type="entry name" value="Protein_kinase_ATP_BS"/>
</dbReference>
<sequence length="688" mass="71602">MKPLGVGDPLRLGPYRLVGVLGAGGMGKVYLGRDGRGRAAALKVLRPELAYDPEMARRFVREAEAAGAVRGTGVARVLGAQTEGGRPWIASEFLAGPTLQEAVERHGRFQDAAVRALAAALGRTLAEIHSAGLVHRDLKPANIVLTSRGPRVIDFGIARPEHGLTLTTTGQVPVTPGYGPPEQVLGERVGPAADVFALGAVLTFAATGARAFTGEHVAAVSYEVVHGQPRLEGLSPELLPLVAPCLDKDAARRPTPQDVARAFAPPKGADLAWRRGPLAGEIAEREQTAERMTTLPAAGDTDGAVRPSRRRLLAGLAGGGVVVAVGGGAGAWYLLGRDEDAPRDWDAEPLAKHEAGKPPAPLWGPFEVTREGAPAPVPLRDVVVVAAQGGGLHAFDVRNGGRRWKARLSVGSGPLLVTGAEEPVLLAADRSGEVLGLGADGKRRWSAPADAAVLLAADAETVYLATKSNKLRAVDLTTHKPRWTAKLPVESSAEHPARAVVTNGRLVVHGADGKAACVDTGSGRAVWGPRKQSAEGIALTPAAGRGADGLVYLGGRRLTALSLADGSQKWAQPAAEDSGWGAPAVRGKVLYAANAADVEARRTADGTGTWTVTLRTTTLPLDAPTLQRNTAWVAMYDDGSQGVTAVDTRKGAQAWTYIQGASGPWRLGADGNRVFLCQGNVLTAMPVI</sequence>
<dbReference type="SMART" id="SM00564">
    <property type="entry name" value="PQQ"/>
    <property type="match status" value="5"/>
</dbReference>
<dbReference type="PROSITE" id="PS50011">
    <property type="entry name" value="PROTEIN_KINASE_DOM"/>
    <property type="match status" value="1"/>
</dbReference>
<evidence type="ECO:0000256" key="6">
    <source>
        <dbReference type="SAM" id="Phobius"/>
    </source>
</evidence>
<dbReference type="SUPFAM" id="SSF56112">
    <property type="entry name" value="Protein kinase-like (PK-like)"/>
    <property type="match status" value="1"/>
</dbReference>
<dbReference type="SUPFAM" id="SSF50998">
    <property type="entry name" value="Quinoprotein alcohol dehydrogenase-like"/>
    <property type="match status" value="1"/>
</dbReference>
<keyword evidence="9" id="KW-1185">Reference proteome</keyword>
<dbReference type="InterPro" id="IPR000719">
    <property type="entry name" value="Prot_kinase_dom"/>
</dbReference>
<proteinExistence type="predicted"/>
<keyword evidence="3 8" id="KW-0418">Kinase</keyword>
<evidence type="ECO:0000313" key="9">
    <source>
        <dbReference type="Proteomes" id="UP000253507"/>
    </source>
</evidence>
<dbReference type="PROSITE" id="PS00107">
    <property type="entry name" value="PROTEIN_KINASE_ATP"/>
    <property type="match status" value="1"/>
</dbReference>
<evidence type="ECO:0000259" key="7">
    <source>
        <dbReference type="PROSITE" id="PS50011"/>
    </source>
</evidence>
<dbReference type="OrthoDB" id="9762169at2"/>
<feature type="transmembrane region" description="Helical" evidence="6">
    <location>
        <begin position="312"/>
        <end position="335"/>
    </location>
</feature>
<dbReference type="Gene3D" id="2.130.10.10">
    <property type="entry name" value="YVTN repeat-like/Quinoprotein amine dehydrogenase"/>
    <property type="match status" value="1"/>
</dbReference>
<dbReference type="InterPro" id="IPR002372">
    <property type="entry name" value="PQQ_rpt_dom"/>
</dbReference>
<dbReference type="PROSITE" id="PS00108">
    <property type="entry name" value="PROTEIN_KINASE_ST"/>
    <property type="match status" value="1"/>
</dbReference>
<organism evidence="8 9">
    <name type="scientific">Streptomyces reniochalinae</name>
    <dbReference type="NCBI Taxonomy" id="2250578"/>
    <lineage>
        <taxon>Bacteria</taxon>
        <taxon>Bacillati</taxon>
        <taxon>Actinomycetota</taxon>
        <taxon>Actinomycetes</taxon>
        <taxon>Kitasatosporales</taxon>
        <taxon>Streptomycetaceae</taxon>
        <taxon>Streptomyces</taxon>
    </lineage>
</organism>
<keyword evidence="6" id="KW-0472">Membrane</keyword>
<dbReference type="RefSeq" id="WP_114017808.1">
    <property type="nucleotide sequence ID" value="NZ_QOIM01000041.1"/>
</dbReference>
<dbReference type="SMART" id="SM00220">
    <property type="entry name" value="S_TKc"/>
    <property type="match status" value="1"/>
</dbReference>
<dbReference type="GO" id="GO:0004674">
    <property type="term" value="F:protein serine/threonine kinase activity"/>
    <property type="evidence" value="ECO:0007669"/>
    <property type="project" value="UniProtKB-KW"/>
</dbReference>
<dbReference type="Pfam" id="PF13360">
    <property type="entry name" value="PQQ_2"/>
    <property type="match status" value="1"/>
</dbReference>
<feature type="binding site" evidence="5">
    <location>
        <position position="43"/>
    </location>
    <ligand>
        <name>ATP</name>
        <dbReference type="ChEBI" id="CHEBI:30616"/>
    </ligand>
</feature>
<feature type="transmembrane region" description="Helical" evidence="6">
    <location>
        <begin position="12"/>
        <end position="31"/>
    </location>
</feature>
<accession>A0A367EB71</accession>
<comment type="caution">
    <text evidence="8">The sequence shown here is derived from an EMBL/GenBank/DDBJ whole genome shotgun (WGS) entry which is preliminary data.</text>
</comment>
<dbReference type="Gene3D" id="1.10.510.10">
    <property type="entry name" value="Transferase(Phosphotransferase) domain 1"/>
    <property type="match status" value="1"/>
</dbReference>
<keyword evidence="1" id="KW-0808">Transferase</keyword>
<dbReference type="Gene3D" id="2.40.10.480">
    <property type="match status" value="1"/>
</dbReference>
<keyword evidence="6" id="KW-0812">Transmembrane</keyword>
<dbReference type="PANTHER" id="PTHR43289:SF34">
    <property type="entry name" value="SERINE_THREONINE-PROTEIN KINASE YBDM-RELATED"/>
    <property type="match status" value="1"/>
</dbReference>
<dbReference type="InterPro" id="IPR008271">
    <property type="entry name" value="Ser/Thr_kinase_AS"/>
</dbReference>
<dbReference type="EMBL" id="QOIM01000041">
    <property type="protein sequence ID" value="RCG15281.1"/>
    <property type="molecule type" value="Genomic_DNA"/>
</dbReference>
<reference evidence="8 9" key="1">
    <citation type="submission" date="2018-06" db="EMBL/GenBank/DDBJ databases">
        <title>Streptomyces reniochalinae sp. nov. and Streptomyces diacarnus sp. nov. from marine sponges.</title>
        <authorList>
            <person name="Li L."/>
        </authorList>
    </citation>
    <scope>NUCLEOTIDE SEQUENCE [LARGE SCALE GENOMIC DNA]</scope>
    <source>
        <strain evidence="8 9">LHW50302</strain>
    </source>
</reference>
<keyword evidence="2 5" id="KW-0547">Nucleotide-binding</keyword>
<dbReference type="GO" id="GO:0005524">
    <property type="term" value="F:ATP binding"/>
    <property type="evidence" value="ECO:0007669"/>
    <property type="project" value="UniProtKB-UniRule"/>
</dbReference>
<dbReference type="InterPro" id="IPR011047">
    <property type="entry name" value="Quinoprotein_ADH-like_sf"/>
</dbReference>
<protein>
    <submittedName>
        <fullName evidence="8">Serine/threonine protein kinase</fullName>
    </submittedName>
</protein>
<keyword evidence="4 5" id="KW-0067">ATP-binding</keyword>
<evidence type="ECO:0000256" key="5">
    <source>
        <dbReference type="PROSITE-ProRule" id="PRU10141"/>
    </source>
</evidence>
<dbReference type="CDD" id="cd14014">
    <property type="entry name" value="STKc_PknB_like"/>
    <property type="match status" value="1"/>
</dbReference>
<evidence type="ECO:0000256" key="1">
    <source>
        <dbReference type="ARBA" id="ARBA00022679"/>
    </source>
</evidence>
<dbReference type="AlphaFoldDB" id="A0A367EB71"/>
<dbReference type="PANTHER" id="PTHR43289">
    <property type="entry name" value="MITOGEN-ACTIVATED PROTEIN KINASE KINASE KINASE 20-RELATED"/>
    <property type="match status" value="1"/>
</dbReference>
<name>A0A367EB71_9ACTN</name>
<evidence type="ECO:0000313" key="8">
    <source>
        <dbReference type="EMBL" id="RCG15281.1"/>
    </source>
</evidence>